<dbReference type="PANTHER" id="PTHR22901:SF0">
    <property type="entry name" value="SIALATE O-ACETYLESTERASE"/>
    <property type="match status" value="1"/>
</dbReference>
<dbReference type="OrthoDB" id="9795554at2"/>
<gene>
    <name evidence="4" type="ORF">K239x_22800</name>
</gene>
<organism evidence="4 5">
    <name type="scientific">Stieleria marina</name>
    <dbReference type="NCBI Taxonomy" id="1930275"/>
    <lineage>
        <taxon>Bacteria</taxon>
        <taxon>Pseudomonadati</taxon>
        <taxon>Planctomycetota</taxon>
        <taxon>Planctomycetia</taxon>
        <taxon>Pirellulales</taxon>
        <taxon>Pirellulaceae</taxon>
        <taxon>Stieleria</taxon>
    </lineage>
</organism>
<dbReference type="RefSeq" id="WP_145417829.1">
    <property type="nucleotide sequence ID" value="NZ_CP036526.1"/>
</dbReference>
<dbReference type="InterPro" id="IPR005181">
    <property type="entry name" value="SASA"/>
</dbReference>
<dbReference type="AlphaFoldDB" id="A0A517NT79"/>
<feature type="signal peptide" evidence="2">
    <location>
        <begin position="1"/>
        <end position="26"/>
    </location>
</feature>
<feature type="chain" id="PRO_5021932450" description="Sialate O-acetylesterase domain-containing protein" evidence="2">
    <location>
        <begin position="27"/>
        <end position="514"/>
    </location>
</feature>
<dbReference type="Gene3D" id="3.40.50.1110">
    <property type="entry name" value="SGNH hydrolase"/>
    <property type="match status" value="1"/>
</dbReference>
<evidence type="ECO:0000313" key="4">
    <source>
        <dbReference type="EMBL" id="QDT10324.1"/>
    </source>
</evidence>
<dbReference type="GO" id="GO:0005975">
    <property type="term" value="P:carbohydrate metabolic process"/>
    <property type="evidence" value="ECO:0007669"/>
    <property type="project" value="TreeGrafter"/>
</dbReference>
<proteinExistence type="predicted"/>
<evidence type="ECO:0000259" key="3">
    <source>
        <dbReference type="Pfam" id="PF03629"/>
    </source>
</evidence>
<keyword evidence="1" id="KW-0378">Hydrolase</keyword>
<dbReference type="InterPro" id="IPR036514">
    <property type="entry name" value="SGNH_hydro_sf"/>
</dbReference>
<dbReference type="SUPFAM" id="SSF52266">
    <property type="entry name" value="SGNH hydrolase"/>
    <property type="match status" value="1"/>
</dbReference>
<protein>
    <recommendedName>
        <fullName evidence="3">Sialate O-acetylesterase domain-containing protein</fullName>
    </recommendedName>
</protein>
<evidence type="ECO:0000313" key="5">
    <source>
        <dbReference type="Proteomes" id="UP000319817"/>
    </source>
</evidence>
<feature type="domain" description="Sialate O-acetylesterase" evidence="3">
    <location>
        <begin position="109"/>
        <end position="232"/>
    </location>
</feature>
<feature type="domain" description="Sialate O-acetylesterase" evidence="3">
    <location>
        <begin position="286"/>
        <end position="392"/>
    </location>
</feature>
<dbReference type="EMBL" id="CP036526">
    <property type="protein sequence ID" value="QDT10324.1"/>
    <property type="molecule type" value="Genomic_DNA"/>
</dbReference>
<evidence type="ECO:0000256" key="2">
    <source>
        <dbReference type="SAM" id="SignalP"/>
    </source>
</evidence>
<keyword evidence="5" id="KW-1185">Reference proteome</keyword>
<dbReference type="GO" id="GO:0001681">
    <property type="term" value="F:sialate O-acetylesterase activity"/>
    <property type="evidence" value="ECO:0007669"/>
    <property type="project" value="InterPro"/>
</dbReference>
<sequence precursor="true">MLRYRLSVLTAAFAVATLLLPVIAHAELKMSSVFGDHMVLQREKPIHVWGWTKPGSDVTVKLADKSASAVADDKGRFDVSLDALPAGGPHQMTIAADEMIVFKDILIGEVWLCSGQSNMSWPVGSSNDADLESRAAKFPNIRLISVPQVGTQDPQHDFNGKWEACTPETVPSFSAVGYFFGRQLHQTLDVPIGLIDNAWGGSSAEAWVRRDVLESSGNFDELLAKWDDTAKTYDHDKVRAAYDKKLAKWEEIKKGARPREPRNPLVGQHRPANLYNGVLLPVLGYTLRGSIWYQGESNAGRAYQYRELFPLMIQNWRDDWAQSDFSFYWVQLADFRSESEQPSESSWAELREAQTMTMSKLANTGEAVIIDLGEASDIHPKNKQVVGKRLARWALAKDYGIEVPFRSPTYKSIEIDGNKAVVTFDHVGGGLDTFDVNQPMGFAIAGEGGKFFEATAKLVGKDKVQLVSDQVSNPKAVRYAWAENPVCNVQSKEGLPMTPFRTDDRPGITKGVVK</sequence>
<keyword evidence="2" id="KW-0732">Signal</keyword>
<dbReference type="InterPro" id="IPR039329">
    <property type="entry name" value="SIAE"/>
</dbReference>
<dbReference type="PANTHER" id="PTHR22901">
    <property type="entry name" value="SIALATE O-ACETYLESTERASE"/>
    <property type="match status" value="1"/>
</dbReference>
<accession>A0A517NT79</accession>
<name>A0A517NT79_9BACT</name>
<reference evidence="4 5" key="1">
    <citation type="submission" date="2019-02" db="EMBL/GenBank/DDBJ databases">
        <title>Deep-cultivation of Planctomycetes and their phenomic and genomic characterization uncovers novel biology.</title>
        <authorList>
            <person name="Wiegand S."/>
            <person name="Jogler M."/>
            <person name="Boedeker C."/>
            <person name="Pinto D."/>
            <person name="Vollmers J."/>
            <person name="Rivas-Marin E."/>
            <person name="Kohn T."/>
            <person name="Peeters S.H."/>
            <person name="Heuer A."/>
            <person name="Rast P."/>
            <person name="Oberbeckmann S."/>
            <person name="Bunk B."/>
            <person name="Jeske O."/>
            <person name="Meyerdierks A."/>
            <person name="Storesund J.E."/>
            <person name="Kallscheuer N."/>
            <person name="Luecker S."/>
            <person name="Lage O.M."/>
            <person name="Pohl T."/>
            <person name="Merkel B.J."/>
            <person name="Hornburger P."/>
            <person name="Mueller R.-W."/>
            <person name="Bruemmer F."/>
            <person name="Labrenz M."/>
            <person name="Spormann A.M."/>
            <person name="Op den Camp H."/>
            <person name="Overmann J."/>
            <person name="Amann R."/>
            <person name="Jetten M.S.M."/>
            <person name="Mascher T."/>
            <person name="Medema M.H."/>
            <person name="Devos D.P."/>
            <person name="Kaster A.-K."/>
            <person name="Ovreas L."/>
            <person name="Rohde M."/>
            <person name="Galperin M.Y."/>
            <person name="Jogler C."/>
        </authorList>
    </citation>
    <scope>NUCLEOTIDE SEQUENCE [LARGE SCALE GENOMIC DNA]</scope>
    <source>
        <strain evidence="4 5">K23_9</strain>
    </source>
</reference>
<evidence type="ECO:0000256" key="1">
    <source>
        <dbReference type="ARBA" id="ARBA00022801"/>
    </source>
</evidence>
<dbReference type="Proteomes" id="UP000319817">
    <property type="component" value="Chromosome"/>
</dbReference>
<dbReference type="Pfam" id="PF03629">
    <property type="entry name" value="SASA"/>
    <property type="match status" value="2"/>
</dbReference>